<evidence type="ECO:0000313" key="2">
    <source>
        <dbReference type="Proteomes" id="UP001367508"/>
    </source>
</evidence>
<dbReference type="EMBL" id="JAYMYQ010000004">
    <property type="protein sequence ID" value="KAK7338704.1"/>
    <property type="molecule type" value="Genomic_DNA"/>
</dbReference>
<dbReference type="Proteomes" id="UP001367508">
    <property type="component" value="Unassembled WGS sequence"/>
</dbReference>
<reference evidence="1 2" key="1">
    <citation type="submission" date="2024-01" db="EMBL/GenBank/DDBJ databases">
        <title>The genomes of 5 underutilized Papilionoideae crops provide insights into root nodulation and disease resistanc.</title>
        <authorList>
            <person name="Jiang F."/>
        </authorList>
    </citation>
    <scope>NUCLEOTIDE SEQUENCE [LARGE SCALE GENOMIC DNA]</scope>
    <source>
        <strain evidence="1">LVBAO_FW01</strain>
        <tissue evidence="1">Leaves</tissue>
    </source>
</reference>
<organism evidence="1 2">
    <name type="scientific">Canavalia gladiata</name>
    <name type="common">Sword bean</name>
    <name type="synonym">Dolichos gladiatus</name>
    <dbReference type="NCBI Taxonomy" id="3824"/>
    <lineage>
        <taxon>Eukaryota</taxon>
        <taxon>Viridiplantae</taxon>
        <taxon>Streptophyta</taxon>
        <taxon>Embryophyta</taxon>
        <taxon>Tracheophyta</taxon>
        <taxon>Spermatophyta</taxon>
        <taxon>Magnoliopsida</taxon>
        <taxon>eudicotyledons</taxon>
        <taxon>Gunneridae</taxon>
        <taxon>Pentapetalae</taxon>
        <taxon>rosids</taxon>
        <taxon>fabids</taxon>
        <taxon>Fabales</taxon>
        <taxon>Fabaceae</taxon>
        <taxon>Papilionoideae</taxon>
        <taxon>50 kb inversion clade</taxon>
        <taxon>NPAAA clade</taxon>
        <taxon>indigoferoid/millettioid clade</taxon>
        <taxon>Phaseoleae</taxon>
        <taxon>Canavalia</taxon>
    </lineage>
</organism>
<proteinExistence type="predicted"/>
<evidence type="ECO:0000313" key="1">
    <source>
        <dbReference type="EMBL" id="KAK7338704.1"/>
    </source>
</evidence>
<gene>
    <name evidence="1" type="ORF">VNO77_19332</name>
</gene>
<dbReference type="AlphaFoldDB" id="A0AAN9QKE0"/>
<comment type="caution">
    <text evidence="1">The sequence shown here is derived from an EMBL/GenBank/DDBJ whole genome shotgun (WGS) entry which is preliminary data.</text>
</comment>
<keyword evidence="2" id="KW-1185">Reference proteome</keyword>
<sequence length="144" mass="16717">MQKGEYDLEEHEGLTTTSIQNENWPKFPCNGLILNYKAYVKKCEWLKWLSALYMFSKPWVRFLHGVFYFKNHQAIYTRETVDRIQKGLVIGWTALGTAYTTGLMGRTQAHYSSLNQPMMIGLSPQRVWIRPNSFSTLSIFNGAL</sequence>
<accession>A0AAN9QKE0</accession>
<name>A0AAN9QKE0_CANGL</name>
<protein>
    <submittedName>
        <fullName evidence="1">Uncharacterized protein</fullName>
    </submittedName>
</protein>